<dbReference type="AlphaFoldDB" id="A0AAD6IVT4"/>
<dbReference type="EMBL" id="JAQGDS010000011">
    <property type="protein sequence ID" value="KAJ6257322.1"/>
    <property type="molecule type" value="Genomic_DNA"/>
</dbReference>
<name>A0AAD6IVT4_DREDA</name>
<feature type="region of interest" description="Disordered" evidence="1">
    <location>
        <begin position="77"/>
        <end position="114"/>
    </location>
</feature>
<evidence type="ECO:0000256" key="1">
    <source>
        <dbReference type="SAM" id="MobiDB-lite"/>
    </source>
</evidence>
<gene>
    <name evidence="2" type="ORF">Dda_8211</name>
</gene>
<feature type="region of interest" description="Disordered" evidence="1">
    <location>
        <begin position="1"/>
        <end position="30"/>
    </location>
</feature>
<sequence length="201" mass="22590">MLTTPDPAPRNNSQSTFRRAGPRRTSNGSRINLSALHSVINREYNREVDTAVSSAAPIYGPPPPYSETTEQMIATAGRRLRTGSETTRSRRRASSASYRLPQPRADGIHPPPVQSTNEVVNTISRASQSLLRELASLPLETWPREIRVCFESDPTAIDQIIGRLMEVQEMDTIDLEDRCFVGKIVWRLDNYRNGIRSPPDF</sequence>
<dbReference type="Proteomes" id="UP001221413">
    <property type="component" value="Unassembled WGS sequence"/>
</dbReference>
<protein>
    <submittedName>
        <fullName evidence="2">Uncharacterized protein</fullName>
    </submittedName>
</protein>
<evidence type="ECO:0000313" key="2">
    <source>
        <dbReference type="EMBL" id="KAJ6257322.1"/>
    </source>
</evidence>
<proteinExistence type="predicted"/>
<evidence type="ECO:0000313" key="3">
    <source>
        <dbReference type="Proteomes" id="UP001221413"/>
    </source>
</evidence>
<keyword evidence="3" id="KW-1185">Reference proteome</keyword>
<comment type="caution">
    <text evidence="2">The sequence shown here is derived from an EMBL/GenBank/DDBJ whole genome shotgun (WGS) entry which is preliminary data.</text>
</comment>
<organism evidence="2 3">
    <name type="scientific">Drechslerella dactyloides</name>
    <name type="common">Nematode-trapping fungus</name>
    <name type="synonym">Arthrobotrys dactyloides</name>
    <dbReference type="NCBI Taxonomy" id="74499"/>
    <lineage>
        <taxon>Eukaryota</taxon>
        <taxon>Fungi</taxon>
        <taxon>Dikarya</taxon>
        <taxon>Ascomycota</taxon>
        <taxon>Pezizomycotina</taxon>
        <taxon>Orbiliomycetes</taxon>
        <taxon>Orbiliales</taxon>
        <taxon>Orbiliaceae</taxon>
        <taxon>Drechslerella</taxon>
    </lineage>
</organism>
<accession>A0AAD6IVT4</accession>
<reference evidence="2" key="1">
    <citation type="submission" date="2023-01" db="EMBL/GenBank/DDBJ databases">
        <title>The chitinases involved in constricting ring structure development in the nematode-trapping fungus Drechslerella dactyloides.</title>
        <authorList>
            <person name="Wang R."/>
            <person name="Zhang L."/>
            <person name="Tang P."/>
            <person name="Li S."/>
            <person name="Liang L."/>
        </authorList>
    </citation>
    <scope>NUCLEOTIDE SEQUENCE</scope>
    <source>
        <strain evidence="2">YMF1.00031</strain>
    </source>
</reference>